<dbReference type="PROSITE" id="PS00211">
    <property type="entry name" value="ABC_TRANSPORTER_1"/>
    <property type="match status" value="1"/>
</dbReference>
<organism evidence="5 6">
    <name type="scientific">Fructobacillus fructosus</name>
    <dbReference type="NCBI Taxonomy" id="1631"/>
    <lineage>
        <taxon>Bacteria</taxon>
        <taxon>Bacillati</taxon>
        <taxon>Bacillota</taxon>
        <taxon>Bacilli</taxon>
        <taxon>Lactobacillales</taxon>
        <taxon>Lactobacillaceae</taxon>
        <taxon>Fructobacillus</taxon>
    </lineage>
</organism>
<name>A0ABN9YVU4_9LACO</name>
<dbReference type="InterPro" id="IPR027417">
    <property type="entry name" value="P-loop_NTPase"/>
</dbReference>
<sequence length="212" mass="23651">MIQIQNLTKQFGDKTIFKNLSLTLDDGEILTVMGPSGIGKTTLIKVLTGLEEAQSGTITIENEQFPVGTPQVSKQFALIFQDFNLFPHLTVKENIELAPKIVKKADLPSITQKTSELLRKLNITEQANLYPYQLSGGQKQRVAIARALAMEPQVIIYDEPTSGLDEQSTKQVESIMLQLKKEGVSQLVVTHDLPFEKTISDRTFDFTKEVSK</sequence>
<evidence type="ECO:0000313" key="5">
    <source>
        <dbReference type="EMBL" id="CAK1249436.1"/>
    </source>
</evidence>
<evidence type="ECO:0000313" key="6">
    <source>
        <dbReference type="Proteomes" id="UP001314261"/>
    </source>
</evidence>
<dbReference type="InterPro" id="IPR050093">
    <property type="entry name" value="ABC_SmlMolc_Importer"/>
</dbReference>
<dbReference type="SMART" id="SM00382">
    <property type="entry name" value="AAA"/>
    <property type="match status" value="1"/>
</dbReference>
<keyword evidence="6" id="KW-1185">Reference proteome</keyword>
<keyword evidence="2" id="KW-0547">Nucleotide-binding</keyword>
<protein>
    <submittedName>
        <fullName evidence="5">ATPase component (GlnQ)</fullName>
        <ecNumber evidence="5">3.6.3.21</ecNumber>
    </submittedName>
</protein>
<dbReference type="EC" id="3.6.3.21" evidence="5"/>
<keyword evidence="1" id="KW-0813">Transport</keyword>
<gene>
    <name evidence="5" type="ORF">R54839_PPFHFPJH_01281</name>
</gene>
<dbReference type="InterPro" id="IPR003439">
    <property type="entry name" value="ABC_transporter-like_ATP-bd"/>
</dbReference>
<evidence type="ECO:0000256" key="2">
    <source>
        <dbReference type="ARBA" id="ARBA00022741"/>
    </source>
</evidence>
<evidence type="ECO:0000256" key="1">
    <source>
        <dbReference type="ARBA" id="ARBA00022448"/>
    </source>
</evidence>
<dbReference type="RefSeq" id="WP_338342756.1">
    <property type="nucleotide sequence ID" value="NZ_CAUZLL010000008.1"/>
</dbReference>
<comment type="caution">
    <text evidence="5">The sequence shown here is derived from an EMBL/GenBank/DDBJ whole genome shotgun (WGS) entry which is preliminary data.</text>
</comment>
<keyword evidence="3" id="KW-0067">ATP-binding</keyword>
<dbReference type="Gene3D" id="3.40.50.300">
    <property type="entry name" value="P-loop containing nucleotide triphosphate hydrolases"/>
    <property type="match status" value="1"/>
</dbReference>
<dbReference type="SUPFAM" id="SSF52540">
    <property type="entry name" value="P-loop containing nucleoside triphosphate hydrolases"/>
    <property type="match status" value="1"/>
</dbReference>
<dbReference type="InterPro" id="IPR017871">
    <property type="entry name" value="ABC_transporter-like_CS"/>
</dbReference>
<keyword evidence="5" id="KW-0378">Hydrolase</keyword>
<proteinExistence type="predicted"/>
<dbReference type="PROSITE" id="PS50893">
    <property type="entry name" value="ABC_TRANSPORTER_2"/>
    <property type="match status" value="1"/>
</dbReference>
<dbReference type="GO" id="GO:0016787">
    <property type="term" value="F:hydrolase activity"/>
    <property type="evidence" value="ECO:0007669"/>
    <property type="project" value="UniProtKB-KW"/>
</dbReference>
<feature type="domain" description="ABC transporter" evidence="4">
    <location>
        <begin position="2"/>
        <end position="210"/>
    </location>
</feature>
<evidence type="ECO:0000259" key="4">
    <source>
        <dbReference type="PROSITE" id="PS50893"/>
    </source>
</evidence>
<dbReference type="PANTHER" id="PTHR42781:SF9">
    <property type="entry name" value="AMINO ACID ABC TRANSPORTER, ATP-BINDING PROTEIN-RELATED"/>
    <property type="match status" value="1"/>
</dbReference>
<evidence type="ECO:0000256" key="3">
    <source>
        <dbReference type="ARBA" id="ARBA00022840"/>
    </source>
</evidence>
<reference evidence="5 6" key="1">
    <citation type="submission" date="2023-10" db="EMBL/GenBank/DDBJ databases">
        <authorList>
            <person name="Botero Cardona J."/>
        </authorList>
    </citation>
    <scope>NUCLEOTIDE SEQUENCE [LARGE SCALE GENOMIC DNA]</scope>
    <source>
        <strain evidence="5 6">R-54839</strain>
    </source>
</reference>
<dbReference type="Pfam" id="PF00005">
    <property type="entry name" value="ABC_tran"/>
    <property type="match status" value="1"/>
</dbReference>
<dbReference type="EMBL" id="CAUZLR010000009">
    <property type="protein sequence ID" value="CAK1249436.1"/>
    <property type="molecule type" value="Genomic_DNA"/>
</dbReference>
<dbReference type="Proteomes" id="UP001314261">
    <property type="component" value="Unassembled WGS sequence"/>
</dbReference>
<dbReference type="GeneID" id="89538108"/>
<dbReference type="InterPro" id="IPR003593">
    <property type="entry name" value="AAA+_ATPase"/>
</dbReference>
<accession>A0ABN9YVU4</accession>
<dbReference type="PANTHER" id="PTHR42781">
    <property type="entry name" value="SPERMIDINE/PUTRESCINE IMPORT ATP-BINDING PROTEIN POTA"/>
    <property type="match status" value="1"/>
</dbReference>